<dbReference type="InterPro" id="IPR022454">
    <property type="entry name" value="CHP03883_F420-assoc"/>
</dbReference>
<dbReference type="InterPro" id="IPR018766">
    <property type="entry name" value="Zinicin_2"/>
</dbReference>
<organism evidence="1 2">
    <name type="scientific">Candidatus Nephthysia bennettiae</name>
    <dbReference type="NCBI Taxonomy" id="3127016"/>
    <lineage>
        <taxon>Bacteria</taxon>
        <taxon>Bacillati</taxon>
        <taxon>Candidatus Dormiibacterota</taxon>
        <taxon>Candidatus Dormibacteria</taxon>
        <taxon>Candidatus Dormibacterales</taxon>
        <taxon>Candidatus Dormibacteraceae</taxon>
        <taxon>Candidatus Nephthysia</taxon>
    </lineage>
</organism>
<comment type="caution">
    <text evidence="1">The sequence shown here is derived from an EMBL/GenBank/DDBJ whole genome shotgun (WGS) entry which is preliminary data.</text>
</comment>
<dbReference type="PANTHER" id="PTHR39420:SF1">
    <property type="entry name" value="HYDROLASE"/>
    <property type="match status" value="1"/>
</dbReference>
<keyword evidence="1" id="KW-0645">Protease</keyword>
<evidence type="ECO:0000313" key="1">
    <source>
        <dbReference type="EMBL" id="MBJ7598262.1"/>
    </source>
</evidence>
<evidence type="ECO:0000313" key="2">
    <source>
        <dbReference type="Proteomes" id="UP000612893"/>
    </source>
</evidence>
<dbReference type="RefSeq" id="WP_338201124.1">
    <property type="nucleotide sequence ID" value="NZ_JAEKNR010000101.1"/>
</dbReference>
<sequence>MAALVAEAVRPRGGKMDLLDWDHIAALARRRLREQPLGTARLQAVAAGYNQLAAGVREPLLEAVGGLPPGVRLPEFEALDRSGWLDLNVRILRQAMEPLNEVGRVPNSLLADLGRAGVNRYVALLLDFLSRRVLGQFDPQLLGKEPLAQALYLVEPNVAEWQRRESLPGDDLRRWLILHEMTHAWQFAAHPWLRDHLNQGLTQLIEAATAPRRRGVGQLVAFTIGGRGQWSSLRRMQATMTLVEGYGNLIMNLVGSRTLSSFDLLEAAYQRRSGQRSALDLLIWRLTGLELKLKQYRVGEAFARAVYDRYGMAVLNRAWESPQSLPRPEELRDFERWYRRIKAGTSEVPSRL</sequence>
<proteinExistence type="predicted"/>
<accession>A0A934K6L7</accession>
<dbReference type="Pfam" id="PF10103">
    <property type="entry name" value="Zincin_2"/>
    <property type="match status" value="1"/>
</dbReference>
<dbReference type="Gene3D" id="1.20.150.30">
    <property type="entry name" value="Zincin-like metallopeptidase, N-terminal domain"/>
    <property type="match status" value="1"/>
</dbReference>
<dbReference type="AlphaFoldDB" id="A0A934K6L7"/>
<dbReference type="NCBIfam" id="TIGR03624">
    <property type="entry name" value="putative hydrolase"/>
    <property type="match status" value="1"/>
</dbReference>
<name>A0A934K6L7_9BACT</name>
<dbReference type="Proteomes" id="UP000612893">
    <property type="component" value="Unassembled WGS sequence"/>
</dbReference>
<protein>
    <submittedName>
        <fullName evidence="1">Zinc-dependent metalloprotease</fullName>
    </submittedName>
</protein>
<dbReference type="SUPFAM" id="SSF55486">
    <property type="entry name" value="Metalloproteases ('zincins'), catalytic domain"/>
    <property type="match status" value="1"/>
</dbReference>
<keyword evidence="2" id="KW-1185">Reference proteome</keyword>
<keyword evidence="1" id="KW-0378">Hydrolase</keyword>
<keyword evidence="1" id="KW-0482">Metalloprotease</keyword>
<dbReference type="EMBL" id="JAEKNR010000101">
    <property type="protein sequence ID" value="MBJ7598262.1"/>
    <property type="molecule type" value="Genomic_DNA"/>
</dbReference>
<dbReference type="NCBIfam" id="TIGR03883">
    <property type="entry name" value="DUF2342_F420"/>
    <property type="match status" value="1"/>
</dbReference>
<dbReference type="InterPro" id="IPR042271">
    <property type="entry name" value="Zinicin_2_N"/>
</dbReference>
<gene>
    <name evidence="1" type="ORF">JF922_09280</name>
</gene>
<dbReference type="GO" id="GO:0008237">
    <property type="term" value="F:metallopeptidase activity"/>
    <property type="evidence" value="ECO:0007669"/>
    <property type="project" value="UniProtKB-KW"/>
</dbReference>
<dbReference type="PANTHER" id="PTHR39420">
    <property type="match status" value="1"/>
</dbReference>
<reference evidence="1" key="1">
    <citation type="submission" date="2020-10" db="EMBL/GenBank/DDBJ databases">
        <title>Ca. Dormibacterota MAGs.</title>
        <authorList>
            <person name="Montgomery K."/>
        </authorList>
    </citation>
    <scope>NUCLEOTIDE SEQUENCE [LARGE SCALE GENOMIC DNA]</scope>
    <source>
        <strain evidence="1">SC8812_S17_10</strain>
    </source>
</reference>